<evidence type="ECO:0000256" key="1">
    <source>
        <dbReference type="SAM" id="MobiDB-lite"/>
    </source>
</evidence>
<dbReference type="InterPro" id="IPR048685">
    <property type="entry name" value="COG3_C"/>
</dbReference>
<dbReference type="GO" id="GO:0007030">
    <property type="term" value="P:Golgi organization"/>
    <property type="evidence" value="ECO:0007669"/>
    <property type="project" value="TreeGrafter"/>
</dbReference>
<proteinExistence type="predicted"/>
<protein>
    <recommendedName>
        <fullName evidence="2">Conserved oligomeric Golgi complex subunit 3 C-terminal domain-containing protein</fullName>
    </recommendedName>
</protein>
<sequence>MEFFLNWYDDAEEKHAHKIKGDLLLPSAVKAENPSNCTLGTKSAIADYIGQLNGHREESQALLHQLNAALHHLDELHSQYTSVSTRTTALHTDCEHLLAEQTSLSNTAEDIQTKLWYFTQVESISQKLTSPAFTVTSEGFIPLLAKIDQCIAYMRNNPKYRESSIYLVSSSDALHQVEYRNLLLDCHQCYFMQRRQLLGPCVTDAVAQLLAKYRKDHCTLVRSGCSFLVHVCEDEHMLFQQFFSLPTTELDNFLEGLCIALYDGLRPLIIHIDHLETLSELCSILRRGMIEEHLQSNPQQLSALRSVVTRMLEDAQERLVYRAHVYITTDIAGFTPSPGDVAYPSKLELMEQIAKEINDSARRASESGMAGVRGERFSRVGSSPADLHGMWYPTLRRTLMCLSKLYRCVDKTIFQVLELRMDSKQDVDQELKRVCERLIHTSTETLVGRLTAFIAKLQLITNMNSREKNIKPILLKNQPFATPEKVNELVSEVCRDIRSKLPKLQRDLHLYLANRDTEFILLKPVRVNVASSFGRLQKILSEEYSADDILIANCPSVDEINIMMNALLENRDEIKESSSRAGSVSQQKRTSTPVHGNEGETNLSRDESTLQEQSSPATVIAVSNGVADIGVNGQYPEVSSTQQASSTAELTSGLNGT</sequence>
<reference evidence="3" key="3">
    <citation type="submission" date="2019-06" db="EMBL/GenBank/DDBJ databases">
        <authorList>
            <person name="Poynton C."/>
            <person name="Hasenbein S."/>
            <person name="Benoit J.B."/>
            <person name="Sepulveda M.S."/>
            <person name="Poelchau M.F."/>
            <person name="Murali S.C."/>
            <person name="Chen S."/>
            <person name="Glastad K.M."/>
            <person name="Werren J.H."/>
            <person name="Vineis J.H."/>
            <person name="Bowen J.L."/>
            <person name="Friedrich M."/>
            <person name="Jones J."/>
            <person name="Robertson H.M."/>
            <person name="Feyereisen R."/>
            <person name="Mechler-Hickson A."/>
            <person name="Mathers N."/>
            <person name="Lee C.E."/>
            <person name="Colbourne J.K."/>
            <person name="Biales A."/>
            <person name="Johnston J.S."/>
            <person name="Wellborn G.A."/>
            <person name="Rosendale A.J."/>
            <person name="Cridge A.G."/>
            <person name="Munoz-Torres M.C."/>
            <person name="Bain P.A."/>
            <person name="Manny A.R."/>
            <person name="Major K.M."/>
            <person name="Lambert F.N."/>
            <person name="Vulpe C.D."/>
            <person name="Tuck P."/>
            <person name="Blalock B.J."/>
            <person name="Lin Y.-Y."/>
            <person name="Smith M.E."/>
            <person name="Ochoa-Acuna H."/>
            <person name="Chen M.-J.M."/>
            <person name="Childers C.P."/>
            <person name="Qu J."/>
            <person name="Dugan S."/>
            <person name="Lee S.L."/>
            <person name="Chao H."/>
            <person name="Dinh H."/>
            <person name="Han Y."/>
            <person name="Doddapaneni H."/>
            <person name="Worley K.C."/>
            <person name="Muzny D.M."/>
            <person name="Gibbs R.A."/>
            <person name="Richards S."/>
        </authorList>
    </citation>
    <scope>NUCLEOTIDE SEQUENCE</scope>
    <source>
        <strain evidence="3">HAZT.00-mixed</strain>
        <tissue evidence="3">Whole organism</tissue>
    </source>
</reference>
<reference evidence="3" key="1">
    <citation type="submission" date="2014-08" db="EMBL/GenBank/DDBJ databases">
        <authorList>
            <person name="Murali S."/>
            <person name="Richards S."/>
            <person name="Bandaranaike D."/>
            <person name="Bellair M."/>
            <person name="Blankenburg K."/>
            <person name="Chao H."/>
            <person name="Dinh H."/>
            <person name="Doddapaneni H."/>
            <person name="Dugan-Rocha S."/>
            <person name="Elkadiri S."/>
            <person name="Gnanaolivu R."/>
            <person name="Hughes D."/>
            <person name="Lee S."/>
            <person name="Li M."/>
            <person name="Ming W."/>
            <person name="Munidasa M."/>
            <person name="Muniz J."/>
            <person name="Nguyen L."/>
            <person name="Osuji N."/>
            <person name="Pu L.-L."/>
            <person name="Puazo M."/>
            <person name="Skinner E."/>
            <person name="Qu C."/>
            <person name="Quiroz J."/>
            <person name="Raj R."/>
            <person name="Weissenberger G."/>
            <person name="Xin Y."/>
            <person name="Zou X."/>
            <person name="Han Y."/>
            <person name="Worley K."/>
            <person name="Muzny D."/>
            <person name="Gibbs R."/>
        </authorList>
    </citation>
    <scope>NUCLEOTIDE SEQUENCE</scope>
    <source>
        <strain evidence="3">HAZT.00-mixed</strain>
        <tissue evidence="3">Whole organism</tissue>
    </source>
</reference>
<accession>A0A6A0H623</accession>
<feature type="region of interest" description="Disordered" evidence="1">
    <location>
        <begin position="631"/>
        <end position="657"/>
    </location>
</feature>
<dbReference type="GO" id="GO:0005801">
    <property type="term" value="C:cis-Golgi network"/>
    <property type="evidence" value="ECO:0007669"/>
    <property type="project" value="InterPro"/>
</dbReference>
<dbReference type="PANTHER" id="PTHR13302:SF8">
    <property type="entry name" value="CONSERVED OLIGOMERIC GOLGI COMPLEX SUBUNIT 3"/>
    <property type="match status" value="1"/>
</dbReference>
<dbReference type="AlphaFoldDB" id="A0A6A0H623"/>
<feature type="compositionally biased region" description="Polar residues" evidence="1">
    <location>
        <begin position="637"/>
        <end position="657"/>
    </location>
</feature>
<dbReference type="GO" id="GO:0016020">
    <property type="term" value="C:membrane"/>
    <property type="evidence" value="ECO:0007669"/>
    <property type="project" value="InterPro"/>
</dbReference>
<feature type="domain" description="Conserved oligomeric Golgi complex subunit 3 C-terminal" evidence="2">
    <location>
        <begin position="158"/>
        <end position="417"/>
    </location>
</feature>
<feature type="region of interest" description="Disordered" evidence="1">
    <location>
        <begin position="574"/>
        <end position="617"/>
    </location>
</feature>
<organism evidence="3">
    <name type="scientific">Hyalella azteca</name>
    <name type="common">Amphipod</name>
    <dbReference type="NCBI Taxonomy" id="294128"/>
    <lineage>
        <taxon>Eukaryota</taxon>
        <taxon>Metazoa</taxon>
        <taxon>Ecdysozoa</taxon>
        <taxon>Arthropoda</taxon>
        <taxon>Crustacea</taxon>
        <taxon>Multicrustacea</taxon>
        <taxon>Malacostraca</taxon>
        <taxon>Eumalacostraca</taxon>
        <taxon>Peracarida</taxon>
        <taxon>Amphipoda</taxon>
        <taxon>Senticaudata</taxon>
        <taxon>Talitrida</taxon>
        <taxon>Talitroidea</taxon>
        <taxon>Hyalellidae</taxon>
        <taxon>Hyalella</taxon>
    </lineage>
</organism>
<comment type="caution">
    <text evidence="3">The sequence shown here is derived from an EMBL/GenBank/DDBJ whole genome shotgun (WGS) entry which is preliminary data.</text>
</comment>
<evidence type="ECO:0000259" key="2">
    <source>
        <dbReference type="Pfam" id="PF20671"/>
    </source>
</evidence>
<dbReference type="GO" id="GO:0017119">
    <property type="term" value="C:Golgi transport complex"/>
    <property type="evidence" value="ECO:0007669"/>
    <property type="project" value="TreeGrafter"/>
</dbReference>
<gene>
    <name evidence="3" type="ORF">HAZT_HAZT001031</name>
</gene>
<dbReference type="InterPro" id="IPR007265">
    <property type="entry name" value="COG_su3"/>
</dbReference>
<dbReference type="EMBL" id="JQDR03005880">
    <property type="protein sequence ID" value="KAA0201080.1"/>
    <property type="molecule type" value="Genomic_DNA"/>
</dbReference>
<reference evidence="3" key="2">
    <citation type="journal article" date="2018" name="Environ. Sci. Technol.">
        <title>The Toxicogenome of Hyalella azteca: A Model for Sediment Ecotoxicology and Evolutionary Toxicology.</title>
        <authorList>
            <person name="Poynton H.C."/>
            <person name="Hasenbein S."/>
            <person name="Benoit J.B."/>
            <person name="Sepulveda M.S."/>
            <person name="Poelchau M.F."/>
            <person name="Hughes D.S.T."/>
            <person name="Murali S.C."/>
            <person name="Chen S."/>
            <person name="Glastad K.M."/>
            <person name="Goodisman M.A.D."/>
            <person name="Werren J.H."/>
            <person name="Vineis J.H."/>
            <person name="Bowen J.L."/>
            <person name="Friedrich M."/>
            <person name="Jones J."/>
            <person name="Robertson H.M."/>
            <person name="Feyereisen R."/>
            <person name="Mechler-Hickson A."/>
            <person name="Mathers N."/>
            <person name="Lee C.E."/>
            <person name="Colbourne J.K."/>
            <person name="Biales A."/>
            <person name="Johnston J.S."/>
            <person name="Wellborn G.A."/>
            <person name="Rosendale A.J."/>
            <person name="Cridge A.G."/>
            <person name="Munoz-Torres M.C."/>
            <person name="Bain P.A."/>
            <person name="Manny A.R."/>
            <person name="Major K.M."/>
            <person name="Lambert F.N."/>
            <person name="Vulpe C.D."/>
            <person name="Tuck P."/>
            <person name="Blalock B.J."/>
            <person name="Lin Y.Y."/>
            <person name="Smith M.E."/>
            <person name="Ochoa-Acuna H."/>
            <person name="Chen M.M."/>
            <person name="Childers C.P."/>
            <person name="Qu J."/>
            <person name="Dugan S."/>
            <person name="Lee S.L."/>
            <person name="Chao H."/>
            <person name="Dinh H."/>
            <person name="Han Y."/>
            <person name="Doddapaneni H."/>
            <person name="Worley K.C."/>
            <person name="Muzny D.M."/>
            <person name="Gibbs R.A."/>
            <person name="Richards S."/>
        </authorList>
    </citation>
    <scope>NUCLEOTIDE SEQUENCE</scope>
    <source>
        <strain evidence="3">HAZT.00-mixed</strain>
        <tissue evidence="3">Whole organism</tissue>
    </source>
</reference>
<dbReference type="GO" id="GO:0006891">
    <property type="term" value="P:intra-Golgi vesicle-mediated transport"/>
    <property type="evidence" value="ECO:0007669"/>
    <property type="project" value="TreeGrafter"/>
</dbReference>
<dbReference type="GO" id="GO:0006886">
    <property type="term" value="P:intracellular protein transport"/>
    <property type="evidence" value="ECO:0007669"/>
    <property type="project" value="InterPro"/>
</dbReference>
<evidence type="ECO:0000313" key="3">
    <source>
        <dbReference type="EMBL" id="KAA0201080.1"/>
    </source>
</evidence>
<dbReference type="PANTHER" id="PTHR13302">
    <property type="entry name" value="CONSERVED OLIGOMERIC GOLGI COMPLEX COMPONENT 3"/>
    <property type="match status" value="1"/>
</dbReference>
<feature type="compositionally biased region" description="Polar residues" evidence="1">
    <location>
        <begin position="579"/>
        <end position="602"/>
    </location>
</feature>
<dbReference type="Proteomes" id="UP000711488">
    <property type="component" value="Unassembled WGS sequence"/>
</dbReference>
<dbReference type="Pfam" id="PF20671">
    <property type="entry name" value="COG3_C"/>
    <property type="match status" value="1"/>
</dbReference>
<name>A0A6A0H623_HYAAZ</name>